<dbReference type="AlphaFoldDB" id="A0AAU8FZG1"/>
<reference evidence="2" key="1">
    <citation type="submission" date="2024-06" db="EMBL/GenBank/DDBJ databases">
        <title>Complete genome sequence of the cellulolytic actinobacterium, Cellulosimicrobium ES-005.</title>
        <authorList>
            <person name="Matthews C.T."/>
            <person name="Underwood K.D."/>
            <person name="Ghanchi K.M."/>
            <person name="Fields S.D."/>
            <person name="Gardner S.G."/>
        </authorList>
    </citation>
    <scope>NUCLEOTIDE SEQUENCE</scope>
    <source>
        <strain evidence="2">ES-005</strain>
    </source>
</reference>
<sequence>MMTIEINGDQARALAALVAALRPDWDAPGVLAALRDGRTKGTADQLAHAAINAAMDPANRTPAVIALDGSHWASVRPVETRGAKFDRCTRPGHEQWPAWHCAGCRADARAADSPRETTPEPVDVGPGPELARTALHAALTHQEKP</sequence>
<organism evidence="2">
    <name type="scientific">Cellulosimicrobium sp. ES-005</name>
    <dbReference type="NCBI Taxonomy" id="3163031"/>
    <lineage>
        <taxon>Bacteria</taxon>
        <taxon>Bacillati</taxon>
        <taxon>Actinomycetota</taxon>
        <taxon>Actinomycetes</taxon>
        <taxon>Micrococcales</taxon>
        <taxon>Promicromonosporaceae</taxon>
        <taxon>Cellulosimicrobium</taxon>
    </lineage>
</organism>
<dbReference type="EMBL" id="CP159290">
    <property type="protein sequence ID" value="XCH29335.1"/>
    <property type="molecule type" value="Genomic_DNA"/>
</dbReference>
<protein>
    <submittedName>
        <fullName evidence="2">Uncharacterized protein</fullName>
    </submittedName>
</protein>
<name>A0AAU8FZG1_9MICO</name>
<gene>
    <name evidence="2" type="ORF">ABRQ22_17380</name>
</gene>
<feature type="compositionally biased region" description="Basic and acidic residues" evidence="1">
    <location>
        <begin position="107"/>
        <end position="118"/>
    </location>
</feature>
<dbReference type="RefSeq" id="WP_353707633.1">
    <property type="nucleotide sequence ID" value="NZ_CP159290.1"/>
</dbReference>
<evidence type="ECO:0000256" key="1">
    <source>
        <dbReference type="SAM" id="MobiDB-lite"/>
    </source>
</evidence>
<feature type="region of interest" description="Disordered" evidence="1">
    <location>
        <begin position="107"/>
        <end position="128"/>
    </location>
</feature>
<accession>A0AAU8FZG1</accession>
<proteinExistence type="predicted"/>
<evidence type="ECO:0000313" key="2">
    <source>
        <dbReference type="EMBL" id="XCH29335.1"/>
    </source>
</evidence>